<evidence type="ECO:0000256" key="1">
    <source>
        <dbReference type="ARBA" id="ARBA00022823"/>
    </source>
</evidence>
<proteinExistence type="predicted"/>
<accession>A0A915I3V2</accession>
<dbReference type="Pfam" id="PF00364">
    <property type="entry name" value="Biotin_lipoyl"/>
    <property type="match status" value="1"/>
</dbReference>
<dbReference type="PANTHER" id="PTHR23151:SF90">
    <property type="entry name" value="DIHYDROLIPOYLLYSINE-RESIDUE ACETYLTRANSFERASE COMPONENT OF PYRUVATE DEHYDROGENASE COMPLEX, MITOCHONDRIAL-RELATED"/>
    <property type="match status" value="1"/>
</dbReference>
<organism evidence="4 5">
    <name type="scientific">Romanomermis culicivorax</name>
    <name type="common">Nematode worm</name>
    <dbReference type="NCBI Taxonomy" id="13658"/>
    <lineage>
        <taxon>Eukaryota</taxon>
        <taxon>Metazoa</taxon>
        <taxon>Ecdysozoa</taxon>
        <taxon>Nematoda</taxon>
        <taxon>Enoplea</taxon>
        <taxon>Dorylaimia</taxon>
        <taxon>Mermithida</taxon>
        <taxon>Mermithoidea</taxon>
        <taxon>Mermithidae</taxon>
        <taxon>Romanomermis</taxon>
    </lineage>
</organism>
<sequence length="302" mass="32979">MNNLPYLPVPHPIQAGMVTSERCASPGGGWRRRGAEDQFGPWLGMRVDAKVKMPSLSPTMTTGTIVKWSKKEGETIASGDVLCEVQTDKAVVAMETDEEGILAKILVSENTPDVPVGRLIALIVDDGKDWQNVEIPAEAKVDAAITIKAESSTPQEVIAKVEYIPGKKKIMGPAARLLLQTYQINAKSIEKGSHTRALLKNTPKHLKNLIIFYKDINKSDNVDNDGAGSSFFSDILSYIQEMHLSPINVSESLPLNATAAPKPLNAKTKSQVVDRLMHFVDVQVSNDRKTKASDFISSKVFV</sequence>
<reference evidence="5" key="1">
    <citation type="submission" date="2022-11" db="UniProtKB">
        <authorList>
            <consortium name="WormBaseParasite"/>
        </authorList>
    </citation>
    <scope>IDENTIFICATION</scope>
</reference>
<dbReference type="PANTHER" id="PTHR23151">
    <property type="entry name" value="DIHYDROLIPOAMIDE ACETYL/SUCCINYL-TRANSFERASE-RELATED"/>
    <property type="match status" value="1"/>
</dbReference>
<feature type="domain" description="Lipoyl-binding" evidence="3">
    <location>
        <begin position="48"/>
        <end position="124"/>
    </location>
</feature>
<keyword evidence="4" id="KW-1185">Reference proteome</keyword>
<evidence type="ECO:0000313" key="4">
    <source>
        <dbReference type="Proteomes" id="UP000887565"/>
    </source>
</evidence>
<dbReference type="GO" id="GO:0005739">
    <property type="term" value="C:mitochondrion"/>
    <property type="evidence" value="ECO:0007669"/>
    <property type="project" value="TreeGrafter"/>
</dbReference>
<dbReference type="PROSITE" id="PS50968">
    <property type="entry name" value="BIOTINYL_LIPOYL"/>
    <property type="match status" value="1"/>
</dbReference>
<keyword evidence="1" id="KW-0450">Lipoyl</keyword>
<dbReference type="AlphaFoldDB" id="A0A915I3V2"/>
<dbReference type="InterPro" id="IPR011053">
    <property type="entry name" value="Single_hybrid_motif"/>
</dbReference>
<dbReference type="PROSITE" id="PS00189">
    <property type="entry name" value="LIPOYL"/>
    <property type="match status" value="1"/>
</dbReference>
<dbReference type="WBParaSite" id="nRc.2.0.1.t08813-RA">
    <property type="protein sequence ID" value="nRc.2.0.1.t08813-RA"/>
    <property type="gene ID" value="nRc.2.0.1.g08813"/>
</dbReference>
<keyword evidence="2" id="KW-0809">Transit peptide</keyword>
<dbReference type="SUPFAM" id="SSF51230">
    <property type="entry name" value="Single hybrid motif"/>
    <property type="match status" value="1"/>
</dbReference>
<dbReference type="InterPro" id="IPR000089">
    <property type="entry name" value="Biotin_lipoyl"/>
</dbReference>
<evidence type="ECO:0000313" key="5">
    <source>
        <dbReference type="WBParaSite" id="nRc.2.0.1.t08813-RA"/>
    </source>
</evidence>
<dbReference type="Gene3D" id="2.40.50.100">
    <property type="match status" value="1"/>
</dbReference>
<name>A0A915I3V2_ROMCU</name>
<evidence type="ECO:0000256" key="2">
    <source>
        <dbReference type="ARBA" id="ARBA00022946"/>
    </source>
</evidence>
<protein>
    <submittedName>
        <fullName evidence="5">Lipoyl-binding domain-containing protein</fullName>
    </submittedName>
</protein>
<dbReference type="Proteomes" id="UP000887565">
    <property type="component" value="Unplaced"/>
</dbReference>
<dbReference type="CDD" id="cd06849">
    <property type="entry name" value="lipoyl_domain"/>
    <property type="match status" value="1"/>
</dbReference>
<dbReference type="InterPro" id="IPR045257">
    <property type="entry name" value="E2/Pdx1"/>
</dbReference>
<dbReference type="FunFam" id="2.40.50.100:FF:000010">
    <property type="entry name" value="Acetyltransferase component of pyruvate dehydrogenase complex"/>
    <property type="match status" value="1"/>
</dbReference>
<dbReference type="GO" id="GO:0006086">
    <property type="term" value="P:pyruvate decarboxylation to acetyl-CoA"/>
    <property type="evidence" value="ECO:0007669"/>
    <property type="project" value="InterPro"/>
</dbReference>
<dbReference type="GO" id="GO:0045254">
    <property type="term" value="C:pyruvate dehydrogenase complex"/>
    <property type="evidence" value="ECO:0007669"/>
    <property type="project" value="InterPro"/>
</dbReference>
<evidence type="ECO:0000259" key="3">
    <source>
        <dbReference type="PROSITE" id="PS50968"/>
    </source>
</evidence>
<dbReference type="InterPro" id="IPR003016">
    <property type="entry name" value="2-oxoA_DH_lipoyl-BS"/>
</dbReference>